<dbReference type="InterPro" id="IPR036866">
    <property type="entry name" value="RibonucZ/Hydroxyglut_hydro"/>
</dbReference>
<protein>
    <submittedName>
        <fullName evidence="6">MBL fold metallo-hydrolase</fullName>
    </submittedName>
</protein>
<comment type="caution">
    <text evidence="6">The sequence shown here is derived from an EMBL/GenBank/DDBJ whole genome shotgun (WGS) entry which is preliminary data.</text>
</comment>
<dbReference type="RefSeq" id="WP_345421032.1">
    <property type="nucleotide sequence ID" value="NZ_AP031496.1"/>
</dbReference>
<keyword evidence="4" id="KW-0862">Zinc</keyword>
<proteinExistence type="predicted"/>
<dbReference type="InterPro" id="IPR001279">
    <property type="entry name" value="Metallo-B-lactamas"/>
</dbReference>
<evidence type="ECO:0000259" key="5">
    <source>
        <dbReference type="SMART" id="SM00849"/>
    </source>
</evidence>
<gene>
    <name evidence="6" type="ORF">GCM10025791_20040</name>
</gene>
<dbReference type="Proteomes" id="UP001409585">
    <property type="component" value="Unassembled WGS sequence"/>
</dbReference>
<evidence type="ECO:0000313" key="6">
    <source>
        <dbReference type="EMBL" id="GAA4941561.1"/>
    </source>
</evidence>
<dbReference type="PANTHER" id="PTHR46233">
    <property type="entry name" value="HYDROXYACYLGLUTATHIONE HYDROLASE GLOC"/>
    <property type="match status" value="1"/>
</dbReference>
<dbReference type="CDD" id="cd07737">
    <property type="entry name" value="YcbL-like_MBL-fold"/>
    <property type="match status" value="1"/>
</dbReference>
<dbReference type="SUPFAM" id="SSF56281">
    <property type="entry name" value="Metallo-hydrolase/oxidoreductase"/>
    <property type="match status" value="1"/>
</dbReference>
<name>A0AAV3U254_9ALTE</name>
<comment type="cofactor">
    <cofactor evidence="1">
        <name>Zn(2+)</name>
        <dbReference type="ChEBI" id="CHEBI:29105"/>
    </cofactor>
</comment>
<reference evidence="7" key="1">
    <citation type="journal article" date="2019" name="Int. J. Syst. Evol. Microbiol.">
        <title>The Global Catalogue of Microorganisms (GCM) 10K type strain sequencing project: providing services to taxonomists for standard genome sequencing and annotation.</title>
        <authorList>
            <consortium name="The Broad Institute Genomics Platform"/>
            <consortium name="The Broad Institute Genome Sequencing Center for Infectious Disease"/>
            <person name="Wu L."/>
            <person name="Ma J."/>
        </authorList>
    </citation>
    <scope>NUCLEOTIDE SEQUENCE [LARGE SCALE GENOMIC DNA]</scope>
    <source>
        <strain evidence="7">JCM 19134</strain>
    </source>
</reference>
<keyword evidence="7" id="KW-1185">Reference proteome</keyword>
<keyword evidence="3" id="KW-0378">Hydrolase</keyword>
<evidence type="ECO:0000256" key="1">
    <source>
        <dbReference type="ARBA" id="ARBA00001947"/>
    </source>
</evidence>
<dbReference type="SMART" id="SM00849">
    <property type="entry name" value="Lactamase_B"/>
    <property type="match status" value="1"/>
</dbReference>
<dbReference type="Pfam" id="PF00753">
    <property type="entry name" value="Lactamase_B"/>
    <property type="match status" value="1"/>
</dbReference>
<dbReference type="GO" id="GO:0016787">
    <property type="term" value="F:hydrolase activity"/>
    <property type="evidence" value="ECO:0007669"/>
    <property type="project" value="UniProtKB-KW"/>
</dbReference>
<evidence type="ECO:0000256" key="4">
    <source>
        <dbReference type="ARBA" id="ARBA00022833"/>
    </source>
</evidence>
<accession>A0AAV3U254</accession>
<organism evidence="6 7">
    <name type="scientific">Halioxenophilus aromaticivorans</name>
    <dbReference type="NCBI Taxonomy" id="1306992"/>
    <lineage>
        <taxon>Bacteria</taxon>
        <taxon>Pseudomonadati</taxon>
        <taxon>Pseudomonadota</taxon>
        <taxon>Gammaproteobacteria</taxon>
        <taxon>Alteromonadales</taxon>
        <taxon>Alteromonadaceae</taxon>
        <taxon>Halioxenophilus</taxon>
    </lineage>
</organism>
<evidence type="ECO:0000313" key="7">
    <source>
        <dbReference type="Proteomes" id="UP001409585"/>
    </source>
</evidence>
<sequence length="215" mass="23929">MLKFRIIPVTAFQQNCSVLWCDQTKQTVLVDPGGDIDRIQAVLSEEGLTPHAIWLTHGHLDHVAASPDLARQFDVPIIGPHREDLFWLQDLPRFAAQVNFPPAEVFEPSQWLNDGDQLTLGNLTFDVLHCPGHTPGHVIFYEATSQIAFVGDLLFAGSVGRTDFPRGNFNDLVQSIRGKLWPLGDDVRFVPGHGPMSTFGHEKHTNPFVADKNFG</sequence>
<dbReference type="AlphaFoldDB" id="A0AAV3U254"/>
<dbReference type="PANTHER" id="PTHR46233:SF3">
    <property type="entry name" value="HYDROXYACYLGLUTATHIONE HYDROLASE GLOC"/>
    <property type="match status" value="1"/>
</dbReference>
<feature type="domain" description="Metallo-beta-lactamase" evidence="5">
    <location>
        <begin position="13"/>
        <end position="193"/>
    </location>
</feature>
<keyword evidence="2" id="KW-0479">Metal-binding</keyword>
<evidence type="ECO:0000256" key="3">
    <source>
        <dbReference type="ARBA" id="ARBA00022801"/>
    </source>
</evidence>
<dbReference type="InterPro" id="IPR051453">
    <property type="entry name" value="MBL_Glyoxalase_II"/>
</dbReference>
<dbReference type="GO" id="GO:0046872">
    <property type="term" value="F:metal ion binding"/>
    <property type="evidence" value="ECO:0007669"/>
    <property type="project" value="UniProtKB-KW"/>
</dbReference>
<dbReference type="EMBL" id="BAABLX010000012">
    <property type="protein sequence ID" value="GAA4941561.1"/>
    <property type="molecule type" value="Genomic_DNA"/>
</dbReference>
<evidence type="ECO:0000256" key="2">
    <source>
        <dbReference type="ARBA" id="ARBA00022723"/>
    </source>
</evidence>
<dbReference type="Gene3D" id="3.60.15.10">
    <property type="entry name" value="Ribonuclease Z/Hydroxyacylglutathione hydrolase-like"/>
    <property type="match status" value="1"/>
</dbReference>